<dbReference type="STRING" id="76728.AQ490_10975"/>
<proteinExistence type="predicted"/>
<sequence length="137" mass="14521">MRLQDLVGTLKDMGAHRWMAVSLTGLLVAFGPALVACDEAEEELTEAAVELAVDKLGSDRLRDAGVELDGMDCDTSHQDAEDRVSVVCTGETDDNRKIRITGTVSDEGGDCVRGALKAVVGTRTVFDLNALGDCATH</sequence>
<reference evidence="1 2" key="1">
    <citation type="submission" date="2015-10" db="EMBL/GenBank/DDBJ databases">
        <title>Draft genome sequence of pyrrolomycin-producing Streptomyces vitaminophilus.</title>
        <authorList>
            <person name="Graham D.E."/>
            <person name="Mahan K.M."/>
            <person name="Klingeman D.M."/>
            <person name="Hettich R.L."/>
            <person name="Parry R.J."/>
        </authorList>
    </citation>
    <scope>NUCLEOTIDE SEQUENCE [LARGE SCALE GENOMIC DNA]</scope>
    <source>
        <strain evidence="1 2">ATCC 31673</strain>
    </source>
</reference>
<evidence type="ECO:0000313" key="2">
    <source>
        <dbReference type="Proteomes" id="UP000050867"/>
    </source>
</evidence>
<evidence type="ECO:0000313" key="1">
    <source>
        <dbReference type="EMBL" id="KRV46425.1"/>
    </source>
</evidence>
<dbReference type="AlphaFoldDB" id="A0A0T6LKC9"/>
<accession>A0A0T6LKC9</accession>
<organism evidence="1 2">
    <name type="scientific">Wenjunlia vitaminophila</name>
    <name type="common">Streptomyces vitaminophilus</name>
    <dbReference type="NCBI Taxonomy" id="76728"/>
    <lineage>
        <taxon>Bacteria</taxon>
        <taxon>Bacillati</taxon>
        <taxon>Actinomycetota</taxon>
        <taxon>Actinomycetes</taxon>
        <taxon>Kitasatosporales</taxon>
        <taxon>Streptomycetaceae</taxon>
        <taxon>Wenjunlia</taxon>
    </lineage>
</organism>
<comment type="caution">
    <text evidence="1">The sequence shown here is derived from an EMBL/GenBank/DDBJ whole genome shotgun (WGS) entry which is preliminary data.</text>
</comment>
<evidence type="ECO:0008006" key="3">
    <source>
        <dbReference type="Google" id="ProtNLM"/>
    </source>
</evidence>
<gene>
    <name evidence="1" type="ORF">AQ490_10975</name>
</gene>
<protein>
    <recommendedName>
        <fullName evidence="3">DUF4333 domain-containing protein</fullName>
    </recommendedName>
</protein>
<dbReference type="EMBL" id="LLZU01000039">
    <property type="protein sequence ID" value="KRV46425.1"/>
    <property type="molecule type" value="Genomic_DNA"/>
</dbReference>
<name>A0A0T6LKC9_WENVI</name>
<keyword evidence="2" id="KW-1185">Reference proteome</keyword>
<dbReference type="Proteomes" id="UP000050867">
    <property type="component" value="Unassembled WGS sequence"/>
</dbReference>